<dbReference type="GeneID" id="6192672"/>
<dbReference type="Pfam" id="PF00749">
    <property type="entry name" value="tRNA-synt_1c"/>
    <property type="match status" value="2"/>
</dbReference>
<keyword evidence="7 11" id="KW-0648">Protein biosynthesis</keyword>
<feature type="domain" description="Glutamyl/glutaminyl-tRNA synthetase class Ib catalytic" evidence="12">
    <location>
        <begin position="293"/>
        <end position="363"/>
    </location>
</feature>
<comment type="subcellular location">
    <subcellularLocation>
        <location evidence="1">Mitochondrion</location>
    </subcellularLocation>
</comment>
<evidence type="ECO:0000256" key="6">
    <source>
        <dbReference type="ARBA" id="ARBA00022840"/>
    </source>
</evidence>
<dbReference type="RefSeq" id="XP_001907907.1">
    <property type="nucleotide sequence ID" value="XM_001907872.1"/>
</dbReference>
<evidence type="ECO:0000313" key="13">
    <source>
        <dbReference type="EMBL" id="CAP68580.1"/>
    </source>
</evidence>
<dbReference type="FunFam" id="3.40.50.620:FF:000045">
    <property type="entry name" value="Glutamate--tRNA ligase, mitochondrial"/>
    <property type="match status" value="1"/>
</dbReference>
<evidence type="ECO:0000256" key="5">
    <source>
        <dbReference type="ARBA" id="ARBA00022741"/>
    </source>
</evidence>
<accession>B2AW06</accession>
<evidence type="ECO:0000256" key="8">
    <source>
        <dbReference type="ARBA" id="ARBA00023146"/>
    </source>
</evidence>
<evidence type="ECO:0000256" key="10">
    <source>
        <dbReference type="ARBA" id="ARBA00072917"/>
    </source>
</evidence>
<dbReference type="STRING" id="515849.B2AW06"/>
<dbReference type="VEuPathDB" id="FungiDB:PODANS_7_5510"/>
<dbReference type="GO" id="GO:0000049">
    <property type="term" value="F:tRNA binding"/>
    <property type="evidence" value="ECO:0007669"/>
    <property type="project" value="InterPro"/>
</dbReference>
<dbReference type="GO" id="GO:0004818">
    <property type="term" value="F:glutamate-tRNA ligase activity"/>
    <property type="evidence" value="ECO:0007669"/>
    <property type="project" value="UniProtKB-EC"/>
</dbReference>
<dbReference type="Gene3D" id="1.10.10.350">
    <property type="match status" value="1"/>
</dbReference>
<evidence type="ECO:0000259" key="12">
    <source>
        <dbReference type="Pfam" id="PF00749"/>
    </source>
</evidence>
<dbReference type="InterPro" id="IPR008925">
    <property type="entry name" value="aa_tRNA-synth_I_cd-bd_sf"/>
</dbReference>
<dbReference type="EMBL" id="CU633900">
    <property type="protein sequence ID" value="CAP68580.1"/>
    <property type="molecule type" value="Genomic_DNA"/>
</dbReference>
<dbReference type="SUPFAM" id="SSF52374">
    <property type="entry name" value="Nucleotidylyl transferase"/>
    <property type="match status" value="1"/>
</dbReference>
<dbReference type="PRINTS" id="PR00987">
    <property type="entry name" value="TRNASYNTHGLU"/>
</dbReference>
<reference evidence="13" key="2">
    <citation type="submission" date="2008-07" db="EMBL/GenBank/DDBJ databases">
        <authorList>
            <person name="Genoscope - CEA"/>
        </authorList>
    </citation>
    <scope>NUCLEOTIDE SEQUENCE</scope>
    <source>
        <strain evidence="13">S mat+</strain>
    </source>
</reference>
<name>B2AW06_PODAN</name>
<keyword evidence="5 11" id="KW-0547">Nucleotide-binding</keyword>
<reference evidence="15" key="3">
    <citation type="journal article" date="2014" name="Genetics">
        <title>Maintaining two mating types: Structure of the mating type locus and its role in heterokaryosis in Podospora anserina.</title>
        <authorList>
            <person name="Grognet P."/>
            <person name="Bidard F."/>
            <person name="Kuchly C."/>
            <person name="Tong L.C.H."/>
            <person name="Coppin E."/>
            <person name="Benkhali J.A."/>
            <person name="Couloux A."/>
            <person name="Wincker P."/>
            <person name="Debuchy R."/>
            <person name="Silar P."/>
        </authorList>
    </citation>
    <scope>GENOME REANNOTATION</scope>
    <source>
        <strain evidence="15">S / ATCC MYA-4624 / DSM 980 / FGSC 10383</strain>
    </source>
</reference>
<dbReference type="InterPro" id="IPR049940">
    <property type="entry name" value="GluQ/Sye"/>
</dbReference>
<proteinExistence type="inferred from homology"/>
<dbReference type="KEGG" id="pan:PODANSg4942"/>
<dbReference type="InterPro" id="IPR014729">
    <property type="entry name" value="Rossmann-like_a/b/a_fold"/>
</dbReference>
<evidence type="ECO:0000313" key="15">
    <source>
        <dbReference type="Proteomes" id="UP000001197"/>
    </source>
</evidence>
<dbReference type="eggNOG" id="KOG1149">
    <property type="taxonomic scope" value="Eukaryota"/>
</dbReference>
<dbReference type="CDD" id="cd00808">
    <property type="entry name" value="GluRS_core"/>
    <property type="match status" value="1"/>
</dbReference>
<dbReference type="GO" id="GO:0005524">
    <property type="term" value="F:ATP binding"/>
    <property type="evidence" value="ECO:0007669"/>
    <property type="project" value="UniProtKB-KW"/>
</dbReference>
<dbReference type="AlphaFoldDB" id="B2AW06"/>
<comment type="similarity">
    <text evidence="2">Belongs to the class-I aminoacyl-tRNA synthetase family. Glutamate--tRNA ligase type 1 subfamily.</text>
</comment>
<dbReference type="EC" id="6.1.1.17" evidence="3"/>
<dbReference type="SUPFAM" id="SSF48163">
    <property type="entry name" value="An anticodon-binding domain of class I aminoacyl-tRNA synthetases"/>
    <property type="match status" value="1"/>
</dbReference>
<evidence type="ECO:0000256" key="1">
    <source>
        <dbReference type="ARBA" id="ARBA00004173"/>
    </source>
</evidence>
<evidence type="ECO:0000256" key="2">
    <source>
        <dbReference type="ARBA" id="ARBA00007894"/>
    </source>
</evidence>
<evidence type="ECO:0000256" key="11">
    <source>
        <dbReference type="RuleBase" id="RU363037"/>
    </source>
</evidence>
<dbReference type="GO" id="GO:0006424">
    <property type="term" value="P:glutamyl-tRNA aminoacylation"/>
    <property type="evidence" value="ECO:0007669"/>
    <property type="project" value="InterPro"/>
</dbReference>
<dbReference type="PANTHER" id="PTHR43311">
    <property type="entry name" value="GLUTAMATE--TRNA LIGASE"/>
    <property type="match status" value="1"/>
</dbReference>
<evidence type="ECO:0000256" key="3">
    <source>
        <dbReference type="ARBA" id="ARBA00012835"/>
    </source>
</evidence>
<keyword evidence="15" id="KW-1185">Reference proteome</keyword>
<reference evidence="14" key="4">
    <citation type="submission" date="2014-09" db="EMBL/GenBank/DDBJ databases">
        <title>Maintaining two mating types: Structure of the mating type locus and its role in heterokaryosis in Podospora anserina.</title>
        <authorList>
            <person name="Grognet P."/>
            <person name="Bidard F."/>
            <person name="Kuchly C."/>
            <person name="Chan Ho Tong L."/>
            <person name="Coppin E."/>
            <person name="Ait Benkhali J."/>
            <person name="Couloux A."/>
            <person name="Wincker P."/>
            <person name="Debuchy R."/>
            <person name="Silar P."/>
        </authorList>
    </citation>
    <scope>NUCLEOTIDE SEQUENCE</scope>
</reference>
<sequence length="790" mass="88089">MRRNSLSGQKLWSAYGRWKALTSLRRSQEASHIFQQRLCFSCSSKLSHNPDRQARENRVQLPDTPCRTRFAPSPTGYLHLGSLRTALFNYLLARATGGQFVLRIEDTDQSRLVPDAESKLYEDLKWAGLSWDEGPDVNGPFGPYRQSERLPLYHQHAAELLAEGKAYRCFCTPEALEDHKRIANAAGQPTLYPGTCSHISPAESEERAHKGEKFAIRFRSAKTPTAVRDIVYNHFRKKEFEDDYIIIKRDGFPTYHFANVVDDKHMEITHVIRGAVSKQTNPFRIDRANTSNQEWLISTPKHVELYNAFGWAPPQFGHLGLLVDENRQKLSKRHSGVSMTWYQEHGILPQTLLNFVALLGWRGRDTAATGGAKKKSGPNGDVMSLDEMVDIFNLKFSKGDIIVSLSKLSFLQTQHLKLLPQTLPSNPSLLADLQTRHITPFMDFLSSVESLRSRSPSPEIPSSLGLHLLGDRIPNPRIFSAPYVADLVQIILKSQAHLAKSTTNPPTTPEGNLVPCEHNHPRTPPAFFPLRYLYWTLSPSALRSSLETSCIDLSTVTVNSQPCSLSQAVDWLIGELKGIPEEEWTKEYISLFLAQRKEAIGFKEGEKVARNTWKICRWAVLAGEEGLTVPLSMEVLGKEETVRRLEAAGGVAREGDSGDGGDAFAAGVVGEGALGAAGAGTGKGGEVEAGSWTDVLPDIEMGDVILEIEKTKNDCVRRKRDGKSQKGRGELVGSAWSRCCKASVCHRRQYSVSCIIKRSTPVSGFQSRKRRYSKPETGVLFLHLTECCRR</sequence>
<dbReference type="NCBIfam" id="TIGR00464">
    <property type="entry name" value="gltX_bact"/>
    <property type="match status" value="1"/>
</dbReference>
<keyword evidence="6 11" id="KW-0067">ATP-binding</keyword>
<dbReference type="OrthoDB" id="428822at2759"/>
<dbReference type="PANTHER" id="PTHR43311:SF2">
    <property type="entry name" value="GLUTAMATE--TRNA LIGASE, MITOCHONDRIAL-RELATED"/>
    <property type="match status" value="1"/>
</dbReference>
<keyword evidence="8 11" id="KW-0030">Aminoacyl-tRNA synthetase</keyword>
<dbReference type="InterPro" id="IPR020058">
    <property type="entry name" value="Glu/Gln-tRNA-synth_Ib_cat-dom"/>
</dbReference>
<protein>
    <recommendedName>
        <fullName evidence="10">Glutamate--tRNA ligase, mitochondrial</fullName>
        <ecNumber evidence="3">6.1.1.17</ecNumber>
    </recommendedName>
    <alternativeName>
        <fullName evidence="9">Glutamyl-tRNA synthetase</fullName>
    </alternativeName>
</protein>
<dbReference type="GO" id="GO:0008270">
    <property type="term" value="F:zinc ion binding"/>
    <property type="evidence" value="ECO:0007669"/>
    <property type="project" value="InterPro"/>
</dbReference>
<dbReference type="Proteomes" id="UP000001197">
    <property type="component" value="Chromosome 7"/>
</dbReference>
<feature type="domain" description="Glutamyl/glutaminyl-tRNA synthetase class Ib catalytic" evidence="12">
    <location>
        <begin position="67"/>
        <end position="275"/>
    </location>
</feature>
<dbReference type="HAMAP" id="MF_00022">
    <property type="entry name" value="Glu_tRNA_synth_type1"/>
    <property type="match status" value="1"/>
</dbReference>
<dbReference type="Gene3D" id="3.40.50.620">
    <property type="entry name" value="HUPs"/>
    <property type="match status" value="1"/>
</dbReference>
<keyword evidence="4 11" id="KW-0436">Ligase</keyword>
<evidence type="ECO:0000313" key="14">
    <source>
        <dbReference type="EMBL" id="CDP32054.1"/>
    </source>
</evidence>
<dbReference type="EMBL" id="FO904942">
    <property type="protein sequence ID" value="CDP32054.1"/>
    <property type="molecule type" value="Genomic_DNA"/>
</dbReference>
<dbReference type="GO" id="GO:0005739">
    <property type="term" value="C:mitochondrion"/>
    <property type="evidence" value="ECO:0007669"/>
    <property type="project" value="UniProtKB-SubCell"/>
</dbReference>
<organism evidence="13">
    <name type="scientific">Podospora anserina (strain S / ATCC MYA-4624 / DSM 980 / FGSC 10383)</name>
    <name type="common">Pleurage anserina</name>
    <dbReference type="NCBI Taxonomy" id="515849"/>
    <lineage>
        <taxon>Eukaryota</taxon>
        <taxon>Fungi</taxon>
        <taxon>Dikarya</taxon>
        <taxon>Ascomycota</taxon>
        <taxon>Pezizomycotina</taxon>
        <taxon>Sordariomycetes</taxon>
        <taxon>Sordariomycetidae</taxon>
        <taxon>Sordariales</taxon>
        <taxon>Podosporaceae</taxon>
        <taxon>Podospora</taxon>
        <taxon>Podospora anserina</taxon>
    </lineage>
</organism>
<evidence type="ECO:0000256" key="4">
    <source>
        <dbReference type="ARBA" id="ARBA00022598"/>
    </source>
</evidence>
<evidence type="ECO:0000256" key="9">
    <source>
        <dbReference type="ARBA" id="ARBA00030865"/>
    </source>
</evidence>
<evidence type="ECO:0000256" key="7">
    <source>
        <dbReference type="ARBA" id="ARBA00022917"/>
    </source>
</evidence>
<dbReference type="InterPro" id="IPR004527">
    <property type="entry name" value="Glu-tRNA-ligase_bac/mito"/>
</dbReference>
<dbReference type="InterPro" id="IPR033910">
    <property type="entry name" value="GluRS_core"/>
</dbReference>
<reference evidence="13 15" key="1">
    <citation type="journal article" date="2008" name="Genome Biol.">
        <title>The genome sequence of the model ascomycete fungus Podospora anserina.</title>
        <authorList>
            <person name="Espagne E."/>
            <person name="Lespinet O."/>
            <person name="Malagnac F."/>
            <person name="Da Silva C."/>
            <person name="Jaillon O."/>
            <person name="Porcel B.M."/>
            <person name="Couloux A."/>
            <person name="Aury J.-M."/>
            <person name="Segurens B."/>
            <person name="Poulain J."/>
            <person name="Anthouard V."/>
            <person name="Grossetete S."/>
            <person name="Khalili H."/>
            <person name="Coppin E."/>
            <person name="Dequard-Chablat M."/>
            <person name="Picard M."/>
            <person name="Contamine V."/>
            <person name="Arnaise S."/>
            <person name="Bourdais A."/>
            <person name="Berteaux-Lecellier V."/>
            <person name="Gautheret D."/>
            <person name="de Vries R.P."/>
            <person name="Battaglia E."/>
            <person name="Coutinho P.M."/>
            <person name="Danchin E.G.J."/>
            <person name="Henrissat B."/>
            <person name="El Khoury R."/>
            <person name="Sainsard-Chanet A."/>
            <person name="Boivin A."/>
            <person name="Pinan-Lucarre B."/>
            <person name="Sellem C.H."/>
            <person name="Debuchy R."/>
            <person name="Wincker P."/>
            <person name="Weissenbach J."/>
            <person name="Silar P."/>
        </authorList>
    </citation>
    <scope>NUCLEOTIDE SEQUENCE [LARGE SCALE GENOMIC DNA]</scope>
    <source>
        <strain evidence="15">S / ATCC MYA-4624 / DSM 980 / FGSC 10383</strain>
        <strain evidence="13">S mat+</strain>
    </source>
</reference>
<gene>
    <name evidence="13" type="ORF">PODANS_7_5510</name>
</gene>
<dbReference type="InterPro" id="IPR000924">
    <property type="entry name" value="Glu/Gln-tRNA-synth"/>
</dbReference>
<dbReference type="HOGENOM" id="CLU_015768_7_1_1"/>
<dbReference type="InterPro" id="IPR020751">
    <property type="entry name" value="aa-tRNA-synth_I_codon-bd_sub2"/>
</dbReference>